<name>A0A2A6E7M0_TANFO</name>
<proteinExistence type="predicted"/>
<protein>
    <submittedName>
        <fullName evidence="2">Uncharacterized protein</fullName>
    </submittedName>
</protein>
<evidence type="ECO:0000313" key="3">
    <source>
        <dbReference type="Proteomes" id="UP000219259"/>
    </source>
</evidence>
<dbReference type="RefSeq" id="WP_041590925.1">
    <property type="nucleotide sequence ID" value="NZ_CAJPTF010000067.1"/>
</dbReference>
<dbReference type="OrthoDB" id="1377245at2"/>
<keyword evidence="1" id="KW-0812">Transmembrane</keyword>
<reference evidence="2 3" key="1">
    <citation type="submission" date="2017-09" db="EMBL/GenBank/DDBJ databases">
        <title>Phase variable restriction modification systems are present in the genome sequences of periodontal pathogens Prevotella intermedia, Tannerella forsythia and Porphyromonas gingivalis.</title>
        <authorList>
            <person name="Haigh R.D."/>
            <person name="Crawford L."/>
            <person name="Ralph J."/>
            <person name="Wanford J."/>
            <person name="Vartoukian S.R."/>
            <person name="Hijazib K."/>
            <person name="Wade W."/>
            <person name="Oggioni M.R."/>
        </authorList>
    </citation>
    <scope>NUCLEOTIDE SEQUENCE [LARGE SCALE GENOMIC DNA]</scope>
    <source>
        <strain evidence="2 3">WW11663</strain>
    </source>
</reference>
<keyword evidence="1" id="KW-0472">Membrane</keyword>
<feature type="transmembrane region" description="Helical" evidence="1">
    <location>
        <begin position="15"/>
        <end position="42"/>
    </location>
</feature>
<dbReference type="AlphaFoldDB" id="A0A2A6E7M0"/>
<keyword evidence="1" id="KW-1133">Transmembrane helix</keyword>
<organism evidence="2 3">
    <name type="scientific">Tannerella forsythia</name>
    <name type="common">Bacteroides forsythus</name>
    <dbReference type="NCBI Taxonomy" id="28112"/>
    <lineage>
        <taxon>Bacteria</taxon>
        <taxon>Pseudomonadati</taxon>
        <taxon>Bacteroidota</taxon>
        <taxon>Bacteroidia</taxon>
        <taxon>Bacteroidales</taxon>
        <taxon>Tannerellaceae</taxon>
        <taxon>Tannerella</taxon>
    </lineage>
</organism>
<dbReference type="Proteomes" id="UP000219259">
    <property type="component" value="Unassembled WGS sequence"/>
</dbReference>
<evidence type="ECO:0000313" key="2">
    <source>
        <dbReference type="EMBL" id="PDP43520.1"/>
    </source>
</evidence>
<feature type="transmembrane region" description="Helical" evidence="1">
    <location>
        <begin position="49"/>
        <end position="73"/>
    </location>
</feature>
<dbReference type="GeneID" id="34759711"/>
<gene>
    <name evidence="2" type="ORF">CLI86_08070</name>
</gene>
<comment type="caution">
    <text evidence="2">The sequence shown here is derived from an EMBL/GenBank/DDBJ whole genome shotgun (WGS) entry which is preliminary data.</text>
</comment>
<accession>A0A2A6E7M0</accession>
<feature type="transmembrane region" description="Helical" evidence="1">
    <location>
        <begin position="85"/>
        <end position="108"/>
    </location>
</feature>
<sequence>MMNKTKLWTKWIPEAFFALLLIGTFHPITIGLAVVLGVLFLIRKQTLPAVILGSILSVLFVMGSLYMTLALLSEYYEFETASWEAIRMFVVGMLILGTSFVMGIVMLIKYLNYFSRIQYSH</sequence>
<evidence type="ECO:0000256" key="1">
    <source>
        <dbReference type="SAM" id="Phobius"/>
    </source>
</evidence>
<dbReference type="EMBL" id="NSLJ01000018">
    <property type="protein sequence ID" value="PDP43520.1"/>
    <property type="molecule type" value="Genomic_DNA"/>
</dbReference>